<keyword evidence="1" id="KW-0812">Transmembrane</keyword>
<feature type="transmembrane region" description="Helical" evidence="1">
    <location>
        <begin position="24"/>
        <end position="42"/>
    </location>
</feature>
<keyword evidence="1" id="KW-1133">Transmembrane helix</keyword>
<dbReference type="EMBL" id="VSSQ01051633">
    <property type="protein sequence ID" value="MPN05726.1"/>
    <property type="molecule type" value="Genomic_DNA"/>
</dbReference>
<protein>
    <submittedName>
        <fullName evidence="2">Uncharacterized protein</fullName>
    </submittedName>
</protein>
<keyword evidence="1" id="KW-0472">Membrane</keyword>
<organism evidence="2">
    <name type="scientific">bioreactor metagenome</name>
    <dbReference type="NCBI Taxonomy" id="1076179"/>
    <lineage>
        <taxon>unclassified sequences</taxon>
        <taxon>metagenomes</taxon>
        <taxon>ecological metagenomes</taxon>
    </lineage>
</organism>
<proteinExistence type="predicted"/>
<sequence>MLVSIGLAALQVGAATMQRTLGIPSSIVSIIIGFIVLMILCGELPEIWAETRGLLGRKGRVSAHVE</sequence>
<name>A0A645EWC2_9ZZZZ</name>
<evidence type="ECO:0000256" key="1">
    <source>
        <dbReference type="SAM" id="Phobius"/>
    </source>
</evidence>
<dbReference type="AlphaFoldDB" id="A0A645EWC2"/>
<reference evidence="2" key="1">
    <citation type="submission" date="2019-08" db="EMBL/GenBank/DDBJ databases">
        <authorList>
            <person name="Kucharzyk K."/>
            <person name="Murdoch R.W."/>
            <person name="Higgins S."/>
            <person name="Loffler F."/>
        </authorList>
    </citation>
    <scope>NUCLEOTIDE SEQUENCE</scope>
</reference>
<evidence type="ECO:0000313" key="2">
    <source>
        <dbReference type="EMBL" id="MPN05726.1"/>
    </source>
</evidence>
<comment type="caution">
    <text evidence="2">The sequence shown here is derived from an EMBL/GenBank/DDBJ whole genome shotgun (WGS) entry which is preliminary data.</text>
</comment>
<accession>A0A645EWC2</accession>
<gene>
    <name evidence="2" type="ORF">SDC9_152979</name>
</gene>